<evidence type="ECO:0000313" key="4">
    <source>
        <dbReference type="Proteomes" id="UP001595685"/>
    </source>
</evidence>
<name>A0ABV7WHC6_9MICO</name>
<sequence length="450" mass="48702">MSTAAPTASTAPTVRRGWPRAYRPLRPLTLLVQLGVLVVAEVGLYASYAAHDARFHWATHFLVALLLTAVWQAVHLLVAARPARGQLLTIVVFHLWAMWPDLAFRAGLPHYRWMDWLALGHIQVHYMPGGDRSWLVLALLAVAGYVLLLSRWVEARRSEAATGMPPALGIGGRAVIRPQLDPRGRPLAHEHLMAAETADGQSSAEPMLLVPGLGGTSSTWLAAGRLLAAAGHPVLAPDLLGFGASMRLGTRFRLDDQADAVLRLMDHHDIDQVHLVGHSWGCVVAAAVAARAPGRVSRLTLVAPAAFADPAEARARMARESFLARTAFAGEDLGGLVCNAMCISRPLLSRIMPRLKPRVPVDVVRGGVQHSYPAYRDALTSMWQDNPLPALLRAPTHPVTVVLADSDETVHPNDVLRLPVSDEVDAVRVEGTHGLPYEQPDMVARLILTG</sequence>
<evidence type="ECO:0000259" key="2">
    <source>
        <dbReference type="Pfam" id="PF00561"/>
    </source>
</evidence>
<reference evidence="4" key="1">
    <citation type="journal article" date="2019" name="Int. J. Syst. Evol. Microbiol.">
        <title>The Global Catalogue of Microorganisms (GCM) 10K type strain sequencing project: providing services to taxonomists for standard genome sequencing and annotation.</title>
        <authorList>
            <consortium name="The Broad Institute Genomics Platform"/>
            <consortium name="The Broad Institute Genome Sequencing Center for Infectious Disease"/>
            <person name="Wu L."/>
            <person name="Ma J."/>
        </authorList>
    </citation>
    <scope>NUCLEOTIDE SEQUENCE [LARGE SCALE GENOMIC DNA]</scope>
    <source>
        <strain evidence="4">NCAIM B.02333</strain>
    </source>
</reference>
<keyword evidence="4" id="KW-1185">Reference proteome</keyword>
<dbReference type="EMBL" id="JBHRWW010000008">
    <property type="protein sequence ID" value="MFC3689229.1"/>
    <property type="molecule type" value="Genomic_DNA"/>
</dbReference>
<proteinExistence type="predicted"/>
<dbReference type="InterPro" id="IPR000073">
    <property type="entry name" value="AB_hydrolase_1"/>
</dbReference>
<dbReference type="Pfam" id="PF00561">
    <property type="entry name" value="Abhydrolase_1"/>
    <property type="match status" value="1"/>
</dbReference>
<dbReference type="PANTHER" id="PTHR43798">
    <property type="entry name" value="MONOACYLGLYCEROL LIPASE"/>
    <property type="match status" value="1"/>
</dbReference>
<accession>A0ABV7WHC6</accession>
<feature type="domain" description="AB hydrolase-1" evidence="2">
    <location>
        <begin position="206"/>
        <end position="417"/>
    </location>
</feature>
<feature type="transmembrane region" description="Helical" evidence="1">
    <location>
        <begin position="60"/>
        <end position="80"/>
    </location>
</feature>
<dbReference type="Proteomes" id="UP001595685">
    <property type="component" value="Unassembled WGS sequence"/>
</dbReference>
<keyword evidence="1" id="KW-0812">Transmembrane</keyword>
<dbReference type="InterPro" id="IPR029058">
    <property type="entry name" value="AB_hydrolase_fold"/>
</dbReference>
<organism evidence="3 4">
    <name type="scientific">Aquipuribacter hungaricus</name>
    <dbReference type="NCBI Taxonomy" id="545624"/>
    <lineage>
        <taxon>Bacteria</taxon>
        <taxon>Bacillati</taxon>
        <taxon>Actinomycetota</taxon>
        <taxon>Actinomycetes</taxon>
        <taxon>Micrococcales</taxon>
        <taxon>Intrasporangiaceae</taxon>
        <taxon>Aquipuribacter</taxon>
    </lineage>
</organism>
<dbReference type="InterPro" id="IPR050266">
    <property type="entry name" value="AB_hydrolase_sf"/>
</dbReference>
<protein>
    <submittedName>
        <fullName evidence="3">Alpha/beta fold hydrolase</fullName>
    </submittedName>
</protein>
<comment type="caution">
    <text evidence="3">The sequence shown here is derived from an EMBL/GenBank/DDBJ whole genome shotgun (WGS) entry which is preliminary data.</text>
</comment>
<dbReference type="PANTHER" id="PTHR43798:SF33">
    <property type="entry name" value="HYDROLASE, PUTATIVE (AFU_ORTHOLOGUE AFUA_2G14860)-RELATED"/>
    <property type="match status" value="1"/>
</dbReference>
<feature type="transmembrane region" description="Helical" evidence="1">
    <location>
        <begin position="28"/>
        <end position="48"/>
    </location>
</feature>
<evidence type="ECO:0000256" key="1">
    <source>
        <dbReference type="SAM" id="Phobius"/>
    </source>
</evidence>
<dbReference type="PRINTS" id="PR00111">
    <property type="entry name" value="ABHYDROLASE"/>
</dbReference>
<feature type="transmembrane region" description="Helical" evidence="1">
    <location>
        <begin position="87"/>
        <end position="108"/>
    </location>
</feature>
<dbReference type="RefSeq" id="WP_340288469.1">
    <property type="nucleotide sequence ID" value="NZ_JBBEOI010000002.1"/>
</dbReference>
<keyword evidence="3" id="KW-0378">Hydrolase</keyword>
<evidence type="ECO:0000313" key="3">
    <source>
        <dbReference type="EMBL" id="MFC3689229.1"/>
    </source>
</evidence>
<dbReference type="GO" id="GO:0016787">
    <property type="term" value="F:hydrolase activity"/>
    <property type="evidence" value="ECO:0007669"/>
    <property type="project" value="UniProtKB-KW"/>
</dbReference>
<keyword evidence="1" id="KW-0472">Membrane</keyword>
<dbReference type="Gene3D" id="3.40.50.1820">
    <property type="entry name" value="alpha/beta hydrolase"/>
    <property type="match status" value="1"/>
</dbReference>
<feature type="transmembrane region" description="Helical" evidence="1">
    <location>
        <begin position="134"/>
        <end position="153"/>
    </location>
</feature>
<gene>
    <name evidence="3" type="ORF">ACFOLH_12845</name>
</gene>
<dbReference type="SUPFAM" id="SSF53474">
    <property type="entry name" value="alpha/beta-Hydrolases"/>
    <property type="match status" value="1"/>
</dbReference>
<keyword evidence="1" id="KW-1133">Transmembrane helix</keyword>